<dbReference type="NCBIfam" id="TIGR01340">
    <property type="entry name" value="aconitase_mito"/>
    <property type="match status" value="1"/>
</dbReference>
<dbReference type="PRINTS" id="PR00415">
    <property type="entry name" value="ACONITASE"/>
</dbReference>
<name>A0A815K1X4_9BILA</name>
<comment type="pathway">
    <text evidence="4">Carbohydrate metabolism; tricarboxylic acid cycle; isocitrate from oxaloacetate: step 2/2.</text>
</comment>
<dbReference type="EC" id="4.2.1.3" evidence="6"/>
<organism evidence="19 20">
    <name type="scientific">Rotaria sordida</name>
    <dbReference type="NCBI Taxonomy" id="392033"/>
    <lineage>
        <taxon>Eukaryota</taxon>
        <taxon>Metazoa</taxon>
        <taxon>Spiralia</taxon>
        <taxon>Gnathifera</taxon>
        <taxon>Rotifera</taxon>
        <taxon>Eurotatoria</taxon>
        <taxon>Bdelloidea</taxon>
        <taxon>Philodinida</taxon>
        <taxon>Philodinidae</taxon>
        <taxon>Rotaria</taxon>
    </lineage>
</organism>
<dbReference type="SUPFAM" id="SSF53732">
    <property type="entry name" value="Aconitase iron-sulfur domain"/>
    <property type="match status" value="1"/>
</dbReference>
<dbReference type="Gene3D" id="3.20.19.10">
    <property type="entry name" value="Aconitase, domain 4"/>
    <property type="match status" value="1"/>
</dbReference>
<keyword evidence="13" id="KW-0456">Lyase</keyword>
<evidence type="ECO:0000256" key="13">
    <source>
        <dbReference type="ARBA" id="ARBA00023239"/>
    </source>
</evidence>
<dbReference type="PROSITE" id="PS00450">
    <property type="entry name" value="ACONITASE_1"/>
    <property type="match status" value="1"/>
</dbReference>
<protein>
    <recommendedName>
        <fullName evidence="6">aconitate hydratase</fullName>
        <ecNumber evidence="6">4.2.1.3</ecNumber>
    </recommendedName>
    <alternativeName>
        <fullName evidence="15">Citrate hydro-lyase</fullName>
    </alternativeName>
</protein>
<comment type="subcellular location">
    <subcellularLocation>
        <location evidence="3">Mitochondrion</location>
    </subcellularLocation>
</comment>
<dbReference type="FunFam" id="3.40.1060.10:FF:000001">
    <property type="entry name" value="Aconitate hydratase, mitochondrial"/>
    <property type="match status" value="1"/>
</dbReference>
<evidence type="ECO:0000256" key="4">
    <source>
        <dbReference type="ARBA" id="ARBA00004717"/>
    </source>
</evidence>
<dbReference type="GO" id="GO:0046872">
    <property type="term" value="F:metal ion binding"/>
    <property type="evidence" value="ECO:0007669"/>
    <property type="project" value="UniProtKB-KW"/>
</dbReference>
<dbReference type="InterPro" id="IPR006248">
    <property type="entry name" value="Aconitase_mito-like"/>
</dbReference>
<feature type="non-terminal residue" evidence="19">
    <location>
        <position position="1"/>
    </location>
</feature>
<evidence type="ECO:0000256" key="15">
    <source>
        <dbReference type="ARBA" id="ARBA00029682"/>
    </source>
</evidence>
<keyword evidence="9" id="KW-0809">Transit peptide</keyword>
<dbReference type="GO" id="GO:0005739">
    <property type="term" value="C:mitochondrion"/>
    <property type="evidence" value="ECO:0007669"/>
    <property type="project" value="UniProtKB-SubCell"/>
</dbReference>
<dbReference type="InterPro" id="IPR001030">
    <property type="entry name" value="Acoase/IPM_deHydtase_lsu_aba"/>
</dbReference>
<dbReference type="SUPFAM" id="SSF52016">
    <property type="entry name" value="LeuD/IlvD-like"/>
    <property type="match status" value="1"/>
</dbReference>
<dbReference type="PANTHER" id="PTHR43160:SF3">
    <property type="entry name" value="ACONITATE HYDRATASE, MITOCHONDRIAL"/>
    <property type="match status" value="1"/>
</dbReference>
<dbReference type="InterPro" id="IPR050926">
    <property type="entry name" value="Aconitase/IPM_isomerase"/>
</dbReference>
<evidence type="ECO:0000313" key="19">
    <source>
        <dbReference type="EMBL" id="CAF1389794.1"/>
    </source>
</evidence>
<dbReference type="FunFam" id="3.20.19.10:FF:000002">
    <property type="entry name" value="Aconitate hydratase, mitochondrial"/>
    <property type="match status" value="1"/>
</dbReference>
<comment type="caution">
    <text evidence="19">The sequence shown here is derived from an EMBL/GenBank/DDBJ whole genome shotgun (WGS) entry which is preliminary data.</text>
</comment>
<dbReference type="UniPathway" id="UPA00223">
    <property type="reaction ID" value="UER00718"/>
</dbReference>
<dbReference type="GO" id="GO:0006099">
    <property type="term" value="P:tricarboxylic acid cycle"/>
    <property type="evidence" value="ECO:0007669"/>
    <property type="project" value="UniProtKB-UniPathway"/>
</dbReference>
<evidence type="ECO:0000256" key="1">
    <source>
        <dbReference type="ARBA" id="ARBA00001966"/>
    </source>
</evidence>
<evidence type="ECO:0000256" key="5">
    <source>
        <dbReference type="ARBA" id="ARBA00007185"/>
    </source>
</evidence>
<evidence type="ECO:0000256" key="3">
    <source>
        <dbReference type="ARBA" id="ARBA00004173"/>
    </source>
</evidence>
<keyword evidence="10" id="KW-0408">Iron</keyword>
<dbReference type="AlphaFoldDB" id="A0A815K1X4"/>
<feature type="domain" description="Aconitase A/isopropylmalate dehydratase small subunit swivel" evidence="18">
    <location>
        <begin position="441"/>
        <end position="568"/>
    </location>
</feature>
<evidence type="ECO:0000256" key="12">
    <source>
        <dbReference type="ARBA" id="ARBA00023128"/>
    </source>
</evidence>
<evidence type="ECO:0000259" key="18">
    <source>
        <dbReference type="Pfam" id="PF00694"/>
    </source>
</evidence>
<evidence type="ECO:0000256" key="8">
    <source>
        <dbReference type="ARBA" id="ARBA00022723"/>
    </source>
</evidence>
<dbReference type="PANTHER" id="PTHR43160">
    <property type="entry name" value="ACONITATE HYDRATASE B"/>
    <property type="match status" value="1"/>
</dbReference>
<dbReference type="InterPro" id="IPR018136">
    <property type="entry name" value="Aconitase_4Fe-4S_BS"/>
</dbReference>
<comment type="similarity">
    <text evidence="5">Belongs to the aconitase/IPM isomerase family.</text>
</comment>
<evidence type="ECO:0000256" key="9">
    <source>
        <dbReference type="ARBA" id="ARBA00022946"/>
    </source>
</evidence>
<dbReference type="PROSITE" id="PS01244">
    <property type="entry name" value="ACONITASE_2"/>
    <property type="match status" value="1"/>
</dbReference>
<sequence>DINKEVFNFLATASAKYNIGFWKPGSGIIHQIILENYAYPGLLLIGTDSHTPNGGGLGGLCIGVGGADAVDVMANMPWEIKCPKIIGVRLTGQLNGWTAPKDVILKLAGILTVKGGTGAIIEYFGPGVDSISCTGMGTICNMGAEIGATTSVFPYNKRMVEYLKATKREDIANLANQYQSELLTADDDAKYDRIIDINLSELEPHVNGPFTPDLAHPIDKLAEEAKKNKWPLDIRVGLIGSCTNSSYEDMTRAASIAQQAIDKGIKAKSTFTVTPGSEQIRATIERDGIAEKLRQMGGIVLANACGPCIGQWDRKDVKKNEKNTIISSYNRNFVGRNDANPNTHAFVTSPDLVTAMVLSGDLRFNPLTDSLTAADGSKFKLEAPTGDNLPSKGFDPGVDTYQEPPKDNESLKVDVDPKSNRLQLLEPFEPWDGKDFIDFPILIKIKGKCTTDHISAAGPWLKYRGHLDNISNNMFIAAINEENNEANKIKNRLTNEWGKVPDIARYYKSKNIPWIVIGDENYGEGSSREHAALEPRFLGGRAIIVKSFARIHETNLKKQGLLALTFDNPDDYDKIKPDDKISLIGLNKLAPNEPVECRIKHSNGKTETIKLNHTLNESQIEWFKAGSALNAMRTFFASKKGQKMIDKATG</sequence>
<evidence type="ECO:0000313" key="20">
    <source>
        <dbReference type="Proteomes" id="UP000663864"/>
    </source>
</evidence>
<gene>
    <name evidence="19" type="ORF">ZHD862_LOCUS32562</name>
</gene>
<dbReference type="Pfam" id="PF00694">
    <property type="entry name" value="Aconitase_C"/>
    <property type="match status" value="1"/>
</dbReference>
<dbReference type="Gene3D" id="3.40.1060.10">
    <property type="entry name" value="Aconitase, Domain 2"/>
    <property type="match status" value="1"/>
</dbReference>
<comment type="catalytic activity">
    <reaction evidence="14">
        <text>citrate = D-threo-isocitrate</text>
        <dbReference type="Rhea" id="RHEA:10336"/>
        <dbReference type="ChEBI" id="CHEBI:15562"/>
        <dbReference type="ChEBI" id="CHEBI:16947"/>
        <dbReference type="EC" id="4.2.1.3"/>
    </reaction>
</comment>
<evidence type="ECO:0000256" key="7">
    <source>
        <dbReference type="ARBA" id="ARBA00022532"/>
    </source>
</evidence>
<evidence type="ECO:0000256" key="11">
    <source>
        <dbReference type="ARBA" id="ARBA00023014"/>
    </source>
</evidence>
<evidence type="ECO:0000256" key="10">
    <source>
        <dbReference type="ARBA" id="ARBA00023004"/>
    </source>
</evidence>
<evidence type="ECO:0000256" key="2">
    <source>
        <dbReference type="ARBA" id="ARBA00003113"/>
    </source>
</evidence>
<dbReference type="FunFam" id="3.30.499.10:FF:000003">
    <property type="entry name" value="Aconitate hydratase, mitochondrial"/>
    <property type="match status" value="1"/>
</dbReference>
<dbReference type="InterPro" id="IPR015928">
    <property type="entry name" value="Aconitase/3IPM_dehydase_swvl"/>
</dbReference>
<feature type="domain" description="Aconitase/3-isopropylmalate dehydratase large subunit alpha/beta/alpha" evidence="17">
    <location>
        <begin position="3"/>
        <end position="360"/>
    </location>
</feature>
<reference evidence="19" key="1">
    <citation type="submission" date="2021-02" db="EMBL/GenBank/DDBJ databases">
        <authorList>
            <person name="Nowell W R."/>
        </authorList>
    </citation>
    <scope>NUCLEOTIDE SEQUENCE</scope>
</reference>
<dbReference type="NCBIfam" id="NF005558">
    <property type="entry name" value="PRK07229.1"/>
    <property type="match status" value="1"/>
</dbReference>
<accession>A0A815K1X4</accession>
<dbReference type="GO" id="GO:0005829">
    <property type="term" value="C:cytosol"/>
    <property type="evidence" value="ECO:0007669"/>
    <property type="project" value="TreeGrafter"/>
</dbReference>
<comment type="function">
    <text evidence="2">Catalyzes the isomerization of citrate to isocitrate via cis-aconitate.</text>
</comment>
<keyword evidence="7" id="KW-0816">Tricarboxylic acid cycle</keyword>
<dbReference type="InterPro" id="IPR015932">
    <property type="entry name" value="Aconitase_dom2"/>
</dbReference>
<evidence type="ECO:0000256" key="16">
    <source>
        <dbReference type="SAM" id="MobiDB-lite"/>
    </source>
</evidence>
<dbReference type="EMBL" id="CAJNOT010003555">
    <property type="protein sequence ID" value="CAF1389794.1"/>
    <property type="molecule type" value="Genomic_DNA"/>
</dbReference>
<keyword evidence="12" id="KW-0496">Mitochondrion</keyword>
<proteinExistence type="inferred from homology"/>
<dbReference type="Gene3D" id="3.30.499.10">
    <property type="entry name" value="Aconitase, domain 3"/>
    <property type="match status" value="2"/>
</dbReference>
<dbReference type="InterPro" id="IPR000573">
    <property type="entry name" value="AconitaseA/IPMdHydase_ssu_swvl"/>
</dbReference>
<dbReference type="GO" id="GO:0051539">
    <property type="term" value="F:4 iron, 4 sulfur cluster binding"/>
    <property type="evidence" value="ECO:0007669"/>
    <property type="project" value="InterPro"/>
</dbReference>
<keyword evidence="11" id="KW-0411">Iron-sulfur</keyword>
<feature type="region of interest" description="Disordered" evidence="16">
    <location>
        <begin position="380"/>
        <end position="409"/>
    </location>
</feature>
<keyword evidence="8" id="KW-0479">Metal-binding</keyword>
<evidence type="ECO:0000256" key="6">
    <source>
        <dbReference type="ARBA" id="ARBA00012926"/>
    </source>
</evidence>
<dbReference type="Proteomes" id="UP000663864">
    <property type="component" value="Unassembled WGS sequence"/>
</dbReference>
<dbReference type="GO" id="GO:0003994">
    <property type="term" value="F:aconitate hydratase activity"/>
    <property type="evidence" value="ECO:0007669"/>
    <property type="project" value="UniProtKB-EC"/>
</dbReference>
<comment type="cofactor">
    <cofactor evidence="1">
        <name>[4Fe-4S] cluster</name>
        <dbReference type="ChEBI" id="CHEBI:49883"/>
    </cofactor>
</comment>
<dbReference type="InterPro" id="IPR015931">
    <property type="entry name" value="Acnase/IPM_dHydase_lsu_aba_1/3"/>
</dbReference>
<dbReference type="Pfam" id="PF00330">
    <property type="entry name" value="Aconitase"/>
    <property type="match status" value="1"/>
</dbReference>
<evidence type="ECO:0000259" key="17">
    <source>
        <dbReference type="Pfam" id="PF00330"/>
    </source>
</evidence>
<dbReference type="InterPro" id="IPR036008">
    <property type="entry name" value="Aconitase_4Fe-4S_dom"/>
</dbReference>
<evidence type="ECO:0000256" key="14">
    <source>
        <dbReference type="ARBA" id="ARBA00023501"/>
    </source>
</evidence>